<evidence type="ECO:0000313" key="2">
    <source>
        <dbReference type="EMBL" id="KZC22905.1"/>
    </source>
</evidence>
<dbReference type="Gene3D" id="2.120.10.30">
    <property type="entry name" value="TolB, C-terminal domain"/>
    <property type="match status" value="1"/>
</dbReference>
<dbReference type="Proteomes" id="UP000076131">
    <property type="component" value="Unassembled WGS sequence"/>
</dbReference>
<evidence type="ECO:0000313" key="3">
    <source>
        <dbReference type="Proteomes" id="UP000076131"/>
    </source>
</evidence>
<name>A0A154QFC5_9GAMM</name>
<organism evidence="2 3">
    <name type="scientific">Rhodanobacter thiooxydans</name>
    <dbReference type="NCBI Taxonomy" id="416169"/>
    <lineage>
        <taxon>Bacteria</taxon>
        <taxon>Pseudomonadati</taxon>
        <taxon>Pseudomonadota</taxon>
        <taxon>Gammaproteobacteria</taxon>
        <taxon>Lysobacterales</taxon>
        <taxon>Rhodanobacteraceae</taxon>
        <taxon>Rhodanobacter</taxon>
    </lineage>
</organism>
<dbReference type="eggNOG" id="COG0823">
    <property type="taxonomic scope" value="Bacteria"/>
</dbReference>
<dbReference type="InterPro" id="IPR011659">
    <property type="entry name" value="WD40"/>
</dbReference>
<keyword evidence="1" id="KW-0732">Signal</keyword>
<dbReference type="RefSeq" id="WP_008434705.1">
    <property type="nucleotide sequence ID" value="NZ_LVJS01000052.1"/>
</dbReference>
<sequence>MRMKAGWLGLLLPVAALAAGPSPSAAVQPWAPQGVSSELFESHPAFDPRNGELYFVRSSKTFSGWRILTSRCDGGRWSAPVPPPFAAAGLEADPWFTPDGRSLYFISTRASGSQRSKDLDIWRVDRDAGGRWGAPVRLPAPVNSDEAEWFPRLAADGWLYFGSNRSGGAGGNDIWRARETAPGRWRVENVAALNTAGNEYEPLPSPDGKRMIVMADGGLYLSRLGPHGWSAKEKLGPQVNANGSEIGALFSPSGRSLLFARDTGEPRSGEFFVWHLDGDEAWPPSCGTTRQRG</sequence>
<dbReference type="SUPFAM" id="SSF69304">
    <property type="entry name" value="Tricorn protease N-terminal domain"/>
    <property type="match status" value="1"/>
</dbReference>
<feature type="chain" id="PRO_5007599810" description="Xaa-Pro aminopeptidase" evidence="1">
    <location>
        <begin position="19"/>
        <end position="293"/>
    </location>
</feature>
<reference evidence="2 3" key="1">
    <citation type="journal article" date="2016" name="MBio">
        <title>Lateral Gene Transfer in a Heavy Metal-Contaminated-Groundwater Microbial Community.</title>
        <authorList>
            <person name="Hemme C.L."/>
            <person name="Green S.J."/>
            <person name="Rishishwar L."/>
            <person name="Prakash O."/>
            <person name="Pettenato A."/>
            <person name="Chakraborty R."/>
            <person name="Deutschbauer A.M."/>
            <person name="Van Nostrand J.D."/>
            <person name="Wu L."/>
            <person name="He Z."/>
            <person name="Jordan I.K."/>
            <person name="Hazen T.C."/>
            <person name="Arkin A.P."/>
            <person name="Kostka J.E."/>
            <person name="Zhou J."/>
        </authorList>
    </citation>
    <scope>NUCLEOTIDE SEQUENCE [LARGE SCALE GENOMIC DNA]</scope>
    <source>
        <strain evidence="2 3">FW104-T7</strain>
    </source>
</reference>
<dbReference type="STRING" id="416169.RHOFW104T7_16195"/>
<gene>
    <name evidence="2" type="ORF">RHOFW104T7_16195</name>
</gene>
<evidence type="ECO:0008006" key="4">
    <source>
        <dbReference type="Google" id="ProtNLM"/>
    </source>
</evidence>
<dbReference type="AlphaFoldDB" id="A0A154QFC5"/>
<dbReference type="EMBL" id="LVJS01000052">
    <property type="protein sequence ID" value="KZC22905.1"/>
    <property type="molecule type" value="Genomic_DNA"/>
</dbReference>
<protein>
    <recommendedName>
        <fullName evidence="4">Xaa-Pro aminopeptidase</fullName>
    </recommendedName>
</protein>
<keyword evidence="3" id="KW-1185">Reference proteome</keyword>
<feature type="signal peptide" evidence="1">
    <location>
        <begin position="1"/>
        <end position="18"/>
    </location>
</feature>
<comment type="caution">
    <text evidence="2">The sequence shown here is derived from an EMBL/GenBank/DDBJ whole genome shotgun (WGS) entry which is preliminary data.</text>
</comment>
<evidence type="ECO:0000256" key="1">
    <source>
        <dbReference type="SAM" id="SignalP"/>
    </source>
</evidence>
<accession>A0A154QFC5</accession>
<proteinExistence type="predicted"/>
<dbReference type="Pfam" id="PF07676">
    <property type="entry name" value="PD40"/>
    <property type="match status" value="4"/>
</dbReference>
<dbReference type="InterPro" id="IPR011042">
    <property type="entry name" value="6-blade_b-propeller_TolB-like"/>
</dbReference>